<dbReference type="Gene3D" id="3.90.550.10">
    <property type="entry name" value="Spore Coat Polysaccharide Biosynthesis Protein SpsA, Chain A"/>
    <property type="match status" value="1"/>
</dbReference>
<comment type="caution">
    <text evidence="2">The sequence shown here is derived from an EMBL/GenBank/DDBJ whole genome shotgun (WGS) entry which is preliminary data.</text>
</comment>
<dbReference type="InterPro" id="IPR029044">
    <property type="entry name" value="Nucleotide-diphossugar_trans"/>
</dbReference>
<dbReference type="SUPFAM" id="SSF53448">
    <property type="entry name" value="Nucleotide-diphospho-sugar transferases"/>
    <property type="match status" value="1"/>
</dbReference>
<proteinExistence type="predicted"/>
<evidence type="ECO:0000313" key="3">
    <source>
        <dbReference type="Proteomes" id="UP000176897"/>
    </source>
</evidence>
<gene>
    <name evidence="2" type="ORF">A3B21_03075</name>
</gene>
<sequence length="329" mass="37628">MDLSIIIVSWNVKDKLRECLRSIEETCPSPQPSPIKGEGVNGNPPPLVGGVRGGDSFEYEVFVVDNASKDGSAQMIEKEFPWVHVIANDQNFGFAKANNQAIRLSQGRYVLLLNPDMRLFAGTLSGIVKFMDEERNAKVGVAGCHLVSPSHGFQPSSPLGRGQGEGNFITVPHVRRFPRFSDQLSIMLKVPHIFPKVLDSYMMTDFDYSKEARVDSIRGSFFMIRRELMDKIGFLDEGFFIWFEEVDFCKRTIEAGYEVMYTPSVKCVDYVGQSFKQMRLYPKQKMFTRSVVAYFKKHRPWWEYRIVWALRPPTLTAAWLGDKLRAIKK</sequence>
<name>A0A1F7URK2_9BACT</name>
<dbReference type="PANTHER" id="PTHR43179">
    <property type="entry name" value="RHAMNOSYLTRANSFERASE WBBL"/>
    <property type="match status" value="1"/>
</dbReference>
<reference evidence="2 3" key="1">
    <citation type="journal article" date="2016" name="Nat. Commun.">
        <title>Thousands of microbial genomes shed light on interconnected biogeochemical processes in an aquifer system.</title>
        <authorList>
            <person name="Anantharaman K."/>
            <person name="Brown C.T."/>
            <person name="Hug L.A."/>
            <person name="Sharon I."/>
            <person name="Castelle C.J."/>
            <person name="Probst A.J."/>
            <person name="Thomas B.C."/>
            <person name="Singh A."/>
            <person name="Wilkins M.J."/>
            <person name="Karaoz U."/>
            <person name="Brodie E.L."/>
            <person name="Williams K.H."/>
            <person name="Hubbard S.S."/>
            <person name="Banfield J.F."/>
        </authorList>
    </citation>
    <scope>NUCLEOTIDE SEQUENCE [LARGE SCALE GENOMIC DNA]</scope>
</reference>
<dbReference type="STRING" id="1802401.A3B21_03075"/>
<organism evidence="2 3">
    <name type="scientific">Candidatus Uhrbacteria bacterium RIFCSPLOWO2_01_FULL_47_24</name>
    <dbReference type="NCBI Taxonomy" id="1802401"/>
    <lineage>
        <taxon>Bacteria</taxon>
        <taxon>Candidatus Uhriibacteriota</taxon>
    </lineage>
</organism>
<dbReference type="CDD" id="cd04186">
    <property type="entry name" value="GT_2_like_c"/>
    <property type="match status" value="1"/>
</dbReference>
<protein>
    <recommendedName>
        <fullName evidence="1">Glycosyltransferase 2-like domain-containing protein</fullName>
    </recommendedName>
</protein>
<dbReference type="InterPro" id="IPR001173">
    <property type="entry name" value="Glyco_trans_2-like"/>
</dbReference>
<accession>A0A1F7URK2</accession>
<dbReference type="EMBL" id="MGEJ01000012">
    <property type="protein sequence ID" value="OGL80923.1"/>
    <property type="molecule type" value="Genomic_DNA"/>
</dbReference>
<evidence type="ECO:0000313" key="2">
    <source>
        <dbReference type="EMBL" id="OGL80923.1"/>
    </source>
</evidence>
<dbReference type="PANTHER" id="PTHR43179:SF7">
    <property type="entry name" value="RHAMNOSYLTRANSFERASE WBBL"/>
    <property type="match status" value="1"/>
</dbReference>
<dbReference type="Proteomes" id="UP000176897">
    <property type="component" value="Unassembled WGS sequence"/>
</dbReference>
<feature type="domain" description="Glycosyltransferase 2-like" evidence="1">
    <location>
        <begin position="4"/>
        <end position="137"/>
    </location>
</feature>
<evidence type="ECO:0000259" key="1">
    <source>
        <dbReference type="Pfam" id="PF00535"/>
    </source>
</evidence>
<dbReference type="Pfam" id="PF00535">
    <property type="entry name" value="Glycos_transf_2"/>
    <property type="match status" value="1"/>
</dbReference>
<dbReference type="AlphaFoldDB" id="A0A1F7URK2"/>